<dbReference type="AlphaFoldDB" id="A0A939D699"/>
<dbReference type="InterPro" id="IPR018540">
    <property type="entry name" value="Spo0E-like"/>
</dbReference>
<dbReference type="SUPFAM" id="SSF140500">
    <property type="entry name" value="BAS1536-like"/>
    <property type="match status" value="1"/>
</dbReference>
<dbReference type="RefSeq" id="WP_206580621.1">
    <property type="nucleotide sequence ID" value="NZ_JAFJZZ010000001.1"/>
</dbReference>
<accession>A0A939D699</accession>
<keyword evidence="3" id="KW-1185">Reference proteome</keyword>
<dbReference type="Pfam" id="PF14417">
    <property type="entry name" value="MEDS"/>
    <property type="match status" value="1"/>
</dbReference>
<dbReference type="EMBL" id="JAFJZZ010000001">
    <property type="protein sequence ID" value="MBN7771830.1"/>
    <property type="molecule type" value="Genomic_DNA"/>
</dbReference>
<dbReference type="InterPro" id="IPR037208">
    <property type="entry name" value="Spo0E-like_sf"/>
</dbReference>
<comment type="caution">
    <text evidence="2">The sequence shown here is derived from an EMBL/GenBank/DDBJ whole genome shotgun (WGS) entry which is preliminary data.</text>
</comment>
<dbReference type="GO" id="GO:0046983">
    <property type="term" value="F:protein dimerization activity"/>
    <property type="evidence" value="ECO:0007669"/>
    <property type="project" value="InterPro"/>
</dbReference>
<evidence type="ECO:0000313" key="2">
    <source>
        <dbReference type="EMBL" id="MBN7771830.1"/>
    </source>
</evidence>
<gene>
    <name evidence="2" type="ORF">JYB65_00445</name>
</gene>
<dbReference type="Proteomes" id="UP000664545">
    <property type="component" value="Unassembled WGS sequence"/>
</dbReference>
<proteinExistence type="predicted"/>
<dbReference type="GO" id="GO:0043937">
    <property type="term" value="P:regulation of sporulation"/>
    <property type="evidence" value="ECO:0007669"/>
    <property type="project" value="InterPro"/>
</dbReference>
<feature type="domain" description="MEDS" evidence="1">
    <location>
        <begin position="78"/>
        <end position="216"/>
    </location>
</feature>
<reference evidence="2" key="1">
    <citation type="submission" date="2021-02" db="EMBL/GenBank/DDBJ databases">
        <title>Abyssanaerobacter marinus gen.nov., sp., nov, anaerobic bacterium isolated from the Onnuri vent field of Indian Ocean and suggestion of Mogibacteriaceae fam. nov., and proposal of reclassification of ambiguous this family's genus member.</title>
        <authorList>
            <person name="Kim Y.J."/>
            <person name="Yang J.-A."/>
        </authorList>
    </citation>
    <scope>NUCLEOTIDE SEQUENCE</scope>
    <source>
        <strain evidence="2">DSM 2634</strain>
    </source>
</reference>
<dbReference type="InterPro" id="IPR036638">
    <property type="entry name" value="HLH_DNA-bd_sf"/>
</dbReference>
<sequence length="245" mass="28352">MKFLCSGCSLNDEIEEYKKNLNNLISKDAISFLDERVIGCSQALDKLICKCAFCEKNLNVNITDLRSLKDRLGTYSTFYYYGEKHLFANLLIYITEGIKNNELIYISMQEQLYDRLIEFLKAKEIAIHSIQFRRIEDLVLSNKQEGLISLKDKLNQIGLKEQLTQYSGIRWIGQPAYAIEKTSQDEFLGLENSLSTAIQYTATSLLCIYDAYDFIPEKQFINKEVINKSSVAPSWFKEIELREIV</sequence>
<dbReference type="InterPro" id="IPR025847">
    <property type="entry name" value="MEDS_domain"/>
</dbReference>
<dbReference type="Pfam" id="PF09388">
    <property type="entry name" value="SpoOE-like"/>
    <property type="match status" value="1"/>
</dbReference>
<organism evidence="2 3">
    <name type="scientific">Clostridium aminobutyricum</name>
    <dbReference type="NCBI Taxonomy" id="33953"/>
    <lineage>
        <taxon>Bacteria</taxon>
        <taxon>Bacillati</taxon>
        <taxon>Bacillota</taxon>
        <taxon>Clostridia</taxon>
        <taxon>Eubacteriales</taxon>
        <taxon>Clostridiaceae</taxon>
        <taxon>Clostridium</taxon>
    </lineage>
</organism>
<dbReference type="Gene3D" id="4.10.280.10">
    <property type="entry name" value="Helix-loop-helix DNA-binding domain"/>
    <property type="match status" value="1"/>
</dbReference>
<protein>
    <submittedName>
        <fullName evidence="2">MEDS domain-containing protein</fullName>
    </submittedName>
</protein>
<name>A0A939D699_CLOAM</name>
<evidence type="ECO:0000259" key="1">
    <source>
        <dbReference type="Pfam" id="PF14417"/>
    </source>
</evidence>
<evidence type="ECO:0000313" key="3">
    <source>
        <dbReference type="Proteomes" id="UP000664545"/>
    </source>
</evidence>